<sequence>MKKYFKISILLMGFLFTQSTFVSAQCPIKEQIMGSGEEEESASQANQTIIIYYDRAKGSKALMNAIEKKDCTIVYEYKKINGVAIKIPKGWDVDKAVAYFKKVKGVKDVSKDGVNHLQ</sequence>
<gene>
    <name evidence="3" type="ORF">HXN26_04405</name>
</gene>
<dbReference type="EMBL" id="JABZSJ010000016">
    <property type="protein sequence ID" value="MBF1384085.1"/>
    <property type="molecule type" value="Genomic_DNA"/>
</dbReference>
<dbReference type="AlphaFoldDB" id="A0A930MYW1"/>
<evidence type="ECO:0000256" key="1">
    <source>
        <dbReference type="SAM" id="SignalP"/>
    </source>
</evidence>
<dbReference type="InterPro" id="IPR054399">
    <property type="entry name" value="Fervidolysin-like_N_prodom"/>
</dbReference>
<keyword evidence="1" id="KW-0732">Signal</keyword>
<dbReference type="Pfam" id="PF22148">
    <property type="entry name" value="Fervidolysin_NPro-like"/>
    <property type="match status" value="1"/>
</dbReference>
<dbReference type="Gene3D" id="3.30.70.80">
    <property type="entry name" value="Peptidase S8 propeptide/proteinase inhibitor I9"/>
    <property type="match status" value="1"/>
</dbReference>
<protein>
    <recommendedName>
        <fullName evidence="2">Fervidolysin-like N-terminal prodomain domain-containing protein</fullName>
    </recommendedName>
</protein>
<accession>A0A930MYW1</accession>
<reference evidence="3" key="1">
    <citation type="submission" date="2020-04" db="EMBL/GenBank/DDBJ databases">
        <title>Deep metagenomics examines the oral microbiome during advanced dental caries in children, revealing novel taxa and co-occurrences with host molecules.</title>
        <authorList>
            <person name="Baker J.L."/>
            <person name="Morton J.T."/>
            <person name="Dinis M."/>
            <person name="Alvarez R."/>
            <person name="Tran N.C."/>
            <person name="Knight R."/>
            <person name="Edlund A."/>
        </authorList>
    </citation>
    <scope>NUCLEOTIDE SEQUENCE</scope>
    <source>
        <strain evidence="3">JCVI_44_bin.5</strain>
    </source>
</reference>
<evidence type="ECO:0000313" key="4">
    <source>
        <dbReference type="Proteomes" id="UP000771736"/>
    </source>
</evidence>
<dbReference type="InterPro" id="IPR037045">
    <property type="entry name" value="S8pro/Inhibitor_I9_sf"/>
</dbReference>
<feature type="domain" description="Fervidolysin-like N-terminal prodomain" evidence="2">
    <location>
        <begin position="46"/>
        <end position="107"/>
    </location>
</feature>
<feature type="signal peptide" evidence="1">
    <location>
        <begin position="1"/>
        <end position="24"/>
    </location>
</feature>
<evidence type="ECO:0000313" key="3">
    <source>
        <dbReference type="EMBL" id="MBF1384085.1"/>
    </source>
</evidence>
<feature type="chain" id="PRO_5036944533" description="Fervidolysin-like N-terminal prodomain domain-containing protein" evidence="1">
    <location>
        <begin position="25"/>
        <end position="118"/>
    </location>
</feature>
<evidence type="ECO:0000259" key="2">
    <source>
        <dbReference type="Pfam" id="PF22148"/>
    </source>
</evidence>
<organism evidence="3 4">
    <name type="scientific">Prevotella aurantiaca</name>
    <dbReference type="NCBI Taxonomy" id="596085"/>
    <lineage>
        <taxon>Bacteria</taxon>
        <taxon>Pseudomonadati</taxon>
        <taxon>Bacteroidota</taxon>
        <taxon>Bacteroidia</taxon>
        <taxon>Bacteroidales</taxon>
        <taxon>Prevotellaceae</taxon>
        <taxon>Prevotella</taxon>
    </lineage>
</organism>
<dbReference type="Proteomes" id="UP000771736">
    <property type="component" value="Unassembled WGS sequence"/>
</dbReference>
<dbReference type="RefSeq" id="WP_025000490.1">
    <property type="nucleotide sequence ID" value="NZ_CAJPLR010000031.1"/>
</dbReference>
<comment type="caution">
    <text evidence="3">The sequence shown here is derived from an EMBL/GenBank/DDBJ whole genome shotgun (WGS) entry which is preliminary data.</text>
</comment>
<proteinExistence type="predicted"/>
<name>A0A930MYW1_9BACT</name>